<keyword evidence="3" id="KW-1185">Reference proteome</keyword>
<evidence type="ECO:0000313" key="3">
    <source>
        <dbReference type="Proteomes" id="UP001054821"/>
    </source>
</evidence>
<dbReference type="AlphaFoldDB" id="A0AAD4Z9N9"/>
<keyword evidence="1" id="KW-1133">Transmembrane helix</keyword>
<organism evidence="2 3">
    <name type="scientific">Prunus dulcis</name>
    <name type="common">Almond</name>
    <name type="synonym">Amygdalus dulcis</name>
    <dbReference type="NCBI Taxonomy" id="3755"/>
    <lineage>
        <taxon>Eukaryota</taxon>
        <taxon>Viridiplantae</taxon>
        <taxon>Streptophyta</taxon>
        <taxon>Embryophyta</taxon>
        <taxon>Tracheophyta</taxon>
        <taxon>Spermatophyta</taxon>
        <taxon>Magnoliopsida</taxon>
        <taxon>eudicotyledons</taxon>
        <taxon>Gunneridae</taxon>
        <taxon>Pentapetalae</taxon>
        <taxon>rosids</taxon>
        <taxon>fabids</taxon>
        <taxon>Rosales</taxon>
        <taxon>Rosaceae</taxon>
        <taxon>Amygdaloideae</taxon>
        <taxon>Amygdaleae</taxon>
        <taxon>Prunus</taxon>
    </lineage>
</organism>
<evidence type="ECO:0000256" key="1">
    <source>
        <dbReference type="SAM" id="Phobius"/>
    </source>
</evidence>
<gene>
    <name evidence="2" type="ORF">L3X38_017032</name>
</gene>
<comment type="caution">
    <text evidence="2">The sequence shown here is derived from an EMBL/GenBank/DDBJ whole genome shotgun (WGS) entry which is preliminary data.</text>
</comment>
<name>A0AAD4Z9N9_PRUDU</name>
<keyword evidence="1" id="KW-0812">Transmembrane</keyword>
<dbReference type="Pfam" id="PF25463">
    <property type="entry name" value="DUF7899"/>
    <property type="match status" value="1"/>
</dbReference>
<dbReference type="EMBL" id="JAJFAZ020000003">
    <property type="protein sequence ID" value="KAI5337761.1"/>
    <property type="molecule type" value="Genomic_DNA"/>
</dbReference>
<dbReference type="PANTHER" id="PTHR31789">
    <property type="entry name" value="OS05G0482600 PROTEIN"/>
    <property type="match status" value="1"/>
</dbReference>
<proteinExistence type="predicted"/>
<evidence type="ECO:0000313" key="2">
    <source>
        <dbReference type="EMBL" id="KAI5337761.1"/>
    </source>
</evidence>
<protein>
    <submittedName>
        <fullName evidence="2">Uncharacterized protein</fullName>
    </submittedName>
</protein>
<feature type="transmembrane region" description="Helical" evidence="1">
    <location>
        <begin position="98"/>
        <end position="118"/>
    </location>
</feature>
<dbReference type="Proteomes" id="UP001054821">
    <property type="component" value="Chromosome 3"/>
</dbReference>
<keyword evidence="1" id="KW-0472">Membrane</keyword>
<dbReference type="InterPro" id="IPR057221">
    <property type="entry name" value="DUF7899"/>
</dbReference>
<dbReference type="PANTHER" id="PTHR31789:SF10">
    <property type="entry name" value="TRANSDUCIN_WD40 REPEAT-LIKE SUPERFAMILY PROTEIN"/>
    <property type="match status" value="1"/>
</dbReference>
<reference evidence="2 3" key="1">
    <citation type="journal article" date="2022" name="G3 (Bethesda)">
        <title>Whole-genome sequence and methylome profiling of the almond [Prunus dulcis (Mill.) D.A. Webb] cultivar 'Nonpareil'.</title>
        <authorList>
            <person name="D'Amico-Willman K.M."/>
            <person name="Ouma W.Z."/>
            <person name="Meulia T."/>
            <person name="Sideli G.M."/>
            <person name="Gradziel T.M."/>
            <person name="Fresnedo-Ramirez J."/>
        </authorList>
    </citation>
    <scope>NUCLEOTIDE SEQUENCE [LARGE SCALE GENOMIC DNA]</scope>
    <source>
        <strain evidence="2">Clone GOH B32 T37-40</strain>
    </source>
</reference>
<sequence>MLYSISNHHVQVQEIKISPAIMLLLFNRAIIANHHDETVLKAFNHLLHQKKVDFIEQFHEKCLVKQANEYLQILDVQHMELPEISRTEFMTLSAFTHIFSLQFFCLWLWTLISLLTYLRLADKPLFKKGGMLGPFTSGPIDRSP</sequence>
<accession>A0AAD4Z9N9</accession>